<dbReference type="PANTHER" id="PTHR47332">
    <property type="entry name" value="SET DOMAIN-CONTAINING PROTEIN 5"/>
    <property type="match status" value="1"/>
</dbReference>
<name>A0A6C0I6N8_9ZZZZ</name>
<dbReference type="AlphaFoldDB" id="A0A6C0I6N8"/>
<protein>
    <recommendedName>
        <fullName evidence="1">SET domain-containing protein</fullName>
    </recommendedName>
</protein>
<dbReference type="InterPro" id="IPR053185">
    <property type="entry name" value="SET_domain_protein"/>
</dbReference>
<dbReference type="SUPFAM" id="SSF82199">
    <property type="entry name" value="SET domain"/>
    <property type="match status" value="1"/>
</dbReference>
<evidence type="ECO:0000313" key="2">
    <source>
        <dbReference type="EMBL" id="QHT88661.1"/>
    </source>
</evidence>
<feature type="domain" description="SET" evidence="1">
    <location>
        <begin position="30"/>
        <end position="195"/>
    </location>
</feature>
<dbReference type="Pfam" id="PF00856">
    <property type="entry name" value="SET"/>
    <property type="match status" value="1"/>
</dbReference>
<accession>A0A6C0I6N8</accession>
<proteinExistence type="predicted"/>
<dbReference type="PROSITE" id="PS50280">
    <property type="entry name" value="SET"/>
    <property type="match status" value="1"/>
</dbReference>
<dbReference type="SMART" id="SM00317">
    <property type="entry name" value="SET"/>
    <property type="match status" value="1"/>
</dbReference>
<sequence>MININNNRKKHKQTRRVNYLKKPHGYLDFVNTDIYQQQGKFGMGTYAGKLIPEGSIIIKEHPHNLDIKNNQNISCNTYHYKLIKHLFNKHNKKYMDLVPLKLDDNIGFDENTDYNKKKHMKYFPELTEDQMKLYFMKYKHNVFLFNNQPSILFFSAKINHSCEPNCIYYKSNDNCMIIETIREINYEEELFIPYIDFTAPKEDRQKLLKDKYGFDCSCEKCNREI</sequence>
<dbReference type="PANTHER" id="PTHR47332:SF4">
    <property type="entry name" value="SET DOMAIN-CONTAINING PROTEIN 5"/>
    <property type="match status" value="1"/>
</dbReference>
<reference evidence="2" key="1">
    <citation type="journal article" date="2020" name="Nature">
        <title>Giant virus diversity and host interactions through global metagenomics.</title>
        <authorList>
            <person name="Schulz F."/>
            <person name="Roux S."/>
            <person name="Paez-Espino D."/>
            <person name="Jungbluth S."/>
            <person name="Walsh D.A."/>
            <person name="Denef V.J."/>
            <person name="McMahon K.D."/>
            <person name="Konstantinidis K.T."/>
            <person name="Eloe-Fadrosh E.A."/>
            <person name="Kyrpides N.C."/>
            <person name="Woyke T."/>
        </authorList>
    </citation>
    <scope>NUCLEOTIDE SEQUENCE</scope>
    <source>
        <strain evidence="2">GVMAG-M-3300023184-51</strain>
    </source>
</reference>
<dbReference type="EMBL" id="MN740120">
    <property type="protein sequence ID" value="QHT88661.1"/>
    <property type="molecule type" value="Genomic_DNA"/>
</dbReference>
<dbReference type="CDD" id="cd20071">
    <property type="entry name" value="SET_SMYD"/>
    <property type="match status" value="1"/>
</dbReference>
<dbReference type="Gene3D" id="2.170.270.10">
    <property type="entry name" value="SET domain"/>
    <property type="match status" value="1"/>
</dbReference>
<dbReference type="InterPro" id="IPR046341">
    <property type="entry name" value="SET_dom_sf"/>
</dbReference>
<organism evidence="2">
    <name type="scientific">viral metagenome</name>
    <dbReference type="NCBI Taxonomy" id="1070528"/>
    <lineage>
        <taxon>unclassified sequences</taxon>
        <taxon>metagenomes</taxon>
        <taxon>organismal metagenomes</taxon>
    </lineage>
</organism>
<dbReference type="InterPro" id="IPR001214">
    <property type="entry name" value="SET_dom"/>
</dbReference>
<evidence type="ECO:0000259" key="1">
    <source>
        <dbReference type="PROSITE" id="PS50280"/>
    </source>
</evidence>